<dbReference type="EMBL" id="JBHSCW010000008">
    <property type="protein sequence ID" value="MFC4352655.1"/>
    <property type="molecule type" value="Genomic_DNA"/>
</dbReference>
<dbReference type="RefSeq" id="WP_382423014.1">
    <property type="nucleotide sequence ID" value="NZ_JBHSCW010000008.1"/>
</dbReference>
<dbReference type="Proteomes" id="UP001595799">
    <property type="component" value="Unassembled WGS sequence"/>
</dbReference>
<keyword evidence="3" id="KW-1185">Reference proteome</keyword>
<feature type="domain" description="DUF1638" evidence="1">
    <location>
        <begin position="34"/>
        <end position="192"/>
    </location>
</feature>
<evidence type="ECO:0000313" key="3">
    <source>
        <dbReference type="Proteomes" id="UP001595799"/>
    </source>
</evidence>
<evidence type="ECO:0000259" key="1">
    <source>
        <dbReference type="Pfam" id="PF07796"/>
    </source>
</evidence>
<reference evidence="3" key="1">
    <citation type="journal article" date="2019" name="Int. J. Syst. Evol. Microbiol.">
        <title>The Global Catalogue of Microorganisms (GCM) 10K type strain sequencing project: providing services to taxonomists for standard genome sequencing and annotation.</title>
        <authorList>
            <consortium name="The Broad Institute Genomics Platform"/>
            <consortium name="The Broad Institute Genome Sequencing Center for Infectious Disease"/>
            <person name="Wu L."/>
            <person name="Ma J."/>
        </authorList>
    </citation>
    <scope>NUCLEOTIDE SEQUENCE [LARGE SCALE GENOMIC DNA]</scope>
    <source>
        <strain evidence="3">CECT 8472</strain>
    </source>
</reference>
<dbReference type="InterPro" id="IPR012437">
    <property type="entry name" value="DUF1638"/>
</dbReference>
<sequence>MSEQKTLVLACGALAREIVDAIGLNGWTHLQVRCLPAIWHNTPQRIPEALREKIRKARAEGYRDILVAYGDCGTGGQLDAMLAEEGVERIAGDHCYAFYAGLDSFAELQEQDPATFYLTDYLARHFERLVVRGLGLDRHPDMLGLCFGNYNRLVYLAQTHDPALQHRAKAAAERLGLAYEYRYCGLGELADFLQQAARQEGAEPWPA</sequence>
<name>A0ABV8UNA8_9PROT</name>
<comment type="caution">
    <text evidence="2">The sequence shown here is derived from an EMBL/GenBank/DDBJ whole genome shotgun (WGS) entry which is preliminary data.</text>
</comment>
<evidence type="ECO:0000313" key="2">
    <source>
        <dbReference type="EMBL" id="MFC4352655.1"/>
    </source>
</evidence>
<proteinExistence type="predicted"/>
<accession>A0ABV8UNA8</accession>
<organism evidence="2 3">
    <name type="scientific">Fodinicurvata halophila</name>
    <dbReference type="NCBI Taxonomy" id="1419723"/>
    <lineage>
        <taxon>Bacteria</taxon>
        <taxon>Pseudomonadati</taxon>
        <taxon>Pseudomonadota</taxon>
        <taxon>Alphaproteobacteria</taxon>
        <taxon>Rhodospirillales</taxon>
        <taxon>Rhodovibrionaceae</taxon>
        <taxon>Fodinicurvata</taxon>
    </lineage>
</organism>
<gene>
    <name evidence="2" type="ORF">ACFOW6_13980</name>
</gene>
<dbReference type="Pfam" id="PF07796">
    <property type="entry name" value="DUF1638"/>
    <property type="match status" value="1"/>
</dbReference>
<protein>
    <submittedName>
        <fullName evidence="2">DUF1638 domain-containing protein</fullName>
    </submittedName>
</protein>